<name>A0ABX1DMC3_9HYPH</name>
<keyword evidence="2" id="KW-1185">Reference proteome</keyword>
<reference evidence="1 2" key="1">
    <citation type="submission" date="2020-03" db="EMBL/GenBank/DDBJ databases">
        <title>Whole genome sequencing of clinical and environmental type strains of Ochrobactrum.</title>
        <authorList>
            <person name="Dharne M."/>
        </authorList>
    </citation>
    <scope>NUCLEOTIDE SEQUENCE [LARGE SCALE GENOMIC DNA]</scope>
    <source>
        <strain evidence="1 2">CIP 109452</strain>
    </source>
</reference>
<dbReference type="InterPro" id="IPR006315">
    <property type="entry name" value="OM_autotransptr_brl_dom"/>
</dbReference>
<evidence type="ECO:0000313" key="2">
    <source>
        <dbReference type="Proteomes" id="UP000704467"/>
    </source>
</evidence>
<dbReference type="Proteomes" id="UP000704467">
    <property type="component" value="Unassembled WGS sequence"/>
</dbReference>
<gene>
    <name evidence="1" type="ORF">HED55_10045</name>
</gene>
<protein>
    <submittedName>
        <fullName evidence="1">Autotransporter outer membrane beta-barrel domain-containing protein</fullName>
    </submittedName>
</protein>
<dbReference type="SUPFAM" id="SSF103515">
    <property type="entry name" value="Autotransporter"/>
    <property type="match status" value="1"/>
</dbReference>
<evidence type="ECO:0000313" key="1">
    <source>
        <dbReference type="EMBL" id="NKC03536.1"/>
    </source>
</evidence>
<organism evidence="1 2">
    <name type="scientific">Brucella haematophila</name>
    <dbReference type="NCBI Taxonomy" id="419474"/>
    <lineage>
        <taxon>Bacteria</taxon>
        <taxon>Pseudomonadati</taxon>
        <taxon>Pseudomonadota</taxon>
        <taxon>Alphaproteobacteria</taxon>
        <taxon>Hyphomicrobiales</taxon>
        <taxon>Brucellaceae</taxon>
        <taxon>Brucella/Ochrobactrum group</taxon>
        <taxon>Brucella</taxon>
    </lineage>
</organism>
<dbReference type="InterPro" id="IPR036709">
    <property type="entry name" value="Autotransporte_beta_dom_sf"/>
</dbReference>
<sequence>MANNSLPDFFSTITPQLQLAYSSFIPSDFNGLHASELAYSNFNSLIARAGGSFRSTINRTASSATDLTIDANYYRELLDNQSTFNIGPTTLDAGIAAKNTVELGMGFTRRWAHGNQTAFGRMNVKINPLDPRDAYQISGNIGYRLGW</sequence>
<dbReference type="NCBIfam" id="TIGR01414">
    <property type="entry name" value="autotrans_barl"/>
    <property type="match status" value="1"/>
</dbReference>
<proteinExistence type="predicted"/>
<dbReference type="EMBL" id="JAAVLN010000001">
    <property type="protein sequence ID" value="NKC03536.1"/>
    <property type="molecule type" value="Genomic_DNA"/>
</dbReference>
<comment type="caution">
    <text evidence="1">The sequence shown here is derived from an EMBL/GenBank/DDBJ whole genome shotgun (WGS) entry which is preliminary data.</text>
</comment>
<accession>A0ABX1DMC3</accession>
<dbReference type="Gene3D" id="2.40.128.130">
    <property type="entry name" value="Autotransporter beta-domain"/>
    <property type="match status" value="1"/>
</dbReference>